<feature type="region of interest" description="Disordered" evidence="1">
    <location>
        <begin position="21"/>
        <end position="71"/>
    </location>
</feature>
<accession>A0A139AAV7</accession>
<evidence type="ECO:0000313" key="2">
    <source>
        <dbReference type="EMBL" id="KXS13961.1"/>
    </source>
</evidence>
<gene>
    <name evidence="2" type="ORF">M427DRAFT_499643</name>
</gene>
<dbReference type="Proteomes" id="UP000070544">
    <property type="component" value="Unassembled WGS sequence"/>
</dbReference>
<evidence type="ECO:0000313" key="3">
    <source>
        <dbReference type="Proteomes" id="UP000070544"/>
    </source>
</evidence>
<protein>
    <submittedName>
        <fullName evidence="2">Uncharacterized protein</fullName>
    </submittedName>
</protein>
<keyword evidence="3" id="KW-1185">Reference proteome</keyword>
<dbReference type="AlphaFoldDB" id="A0A139AAV7"/>
<evidence type="ECO:0000256" key="1">
    <source>
        <dbReference type="SAM" id="MobiDB-lite"/>
    </source>
</evidence>
<sequence>MRPTRKAASKASELISFQLAGESHTKKASSEQSVADAHETDISSAAPKRRLSNDQELETTEFETLSQCRRPPGSCKHKAALFGWRAGFLEGGRHQIVPKNDLFTFGPEQCFARLCPTCRGRKWQAEKVKLAVAAAAGAVAGPLPTPRVPGKNHKSGKINKGDSKHYYLISDADLMKLIIVFDSKAMCEGLAPVWPRVHEARLGGVLECVRRKWCGDDWIPIKAREDPLDGSSSDRVARQEESAPNEIANGGAELETVNT</sequence>
<reference evidence="2 3" key="1">
    <citation type="journal article" date="2015" name="Genome Biol. Evol.">
        <title>Phylogenomic analyses indicate that early fungi evolved digesting cell walls of algal ancestors of land plants.</title>
        <authorList>
            <person name="Chang Y."/>
            <person name="Wang S."/>
            <person name="Sekimoto S."/>
            <person name="Aerts A.L."/>
            <person name="Choi C."/>
            <person name="Clum A."/>
            <person name="LaButti K.M."/>
            <person name="Lindquist E.A."/>
            <person name="Yee Ngan C."/>
            <person name="Ohm R.A."/>
            <person name="Salamov A.A."/>
            <person name="Grigoriev I.V."/>
            <person name="Spatafora J.W."/>
            <person name="Berbee M.L."/>
        </authorList>
    </citation>
    <scope>NUCLEOTIDE SEQUENCE [LARGE SCALE GENOMIC DNA]</scope>
    <source>
        <strain evidence="2 3">JEL478</strain>
    </source>
</reference>
<feature type="region of interest" description="Disordered" evidence="1">
    <location>
        <begin position="225"/>
        <end position="259"/>
    </location>
</feature>
<proteinExistence type="predicted"/>
<organism evidence="2 3">
    <name type="scientific">Gonapodya prolifera (strain JEL478)</name>
    <name type="common">Monoblepharis prolifera</name>
    <dbReference type="NCBI Taxonomy" id="1344416"/>
    <lineage>
        <taxon>Eukaryota</taxon>
        <taxon>Fungi</taxon>
        <taxon>Fungi incertae sedis</taxon>
        <taxon>Chytridiomycota</taxon>
        <taxon>Chytridiomycota incertae sedis</taxon>
        <taxon>Monoblepharidomycetes</taxon>
        <taxon>Monoblepharidales</taxon>
        <taxon>Gonapodyaceae</taxon>
        <taxon>Gonapodya</taxon>
    </lineage>
</organism>
<dbReference type="EMBL" id="KQ965772">
    <property type="protein sequence ID" value="KXS13961.1"/>
    <property type="molecule type" value="Genomic_DNA"/>
</dbReference>
<name>A0A139AAV7_GONPJ</name>